<accession>A0A1H6EBN5</accession>
<evidence type="ECO:0000313" key="2">
    <source>
        <dbReference type="EMBL" id="SEG95152.1"/>
    </source>
</evidence>
<dbReference type="EMBL" id="FNVU01000032">
    <property type="protein sequence ID" value="SEG95152.1"/>
    <property type="molecule type" value="Genomic_DNA"/>
</dbReference>
<dbReference type="InterPro" id="IPR016181">
    <property type="entry name" value="Acyl_CoA_acyltransferase"/>
</dbReference>
<dbReference type="PANTHER" id="PTHR42791:SF1">
    <property type="entry name" value="N-ACETYLTRANSFERASE DOMAIN-CONTAINING PROTEIN"/>
    <property type="match status" value="1"/>
</dbReference>
<dbReference type="Pfam" id="PF00583">
    <property type="entry name" value="Acetyltransf_1"/>
    <property type="match status" value="1"/>
</dbReference>
<keyword evidence="2" id="KW-0808">Transferase</keyword>
<evidence type="ECO:0000259" key="1">
    <source>
        <dbReference type="PROSITE" id="PS51186"/>
    </source>
</evidence>
<dbReference type="RefSeq" id="WP_103890949.1">
    <property type="nucleotide sequence ID" value="NZ_FNVU01000032.1"/>
</dbReference>
<name>A0A1H6EBN5_9ACTN</name>
<dbReference type="GO" id="GO:0016747">
    <property type="term" value="F:acyltransferase activity, transferring groups other than amino-acyl groups"/>
    <property type="evidence" value="ECO:0007669"/>
    <property type="project" value="InterPro"/>
</dbReference>
<dbReference type="PANTHER" id="PTHR42791">
    <property type="entry name" value="GNAT FAMILY ACETYLTRANSFERASE"/>
    <property type="match status" value="1"/>
</dbReference>
<sequence>MGVAIRRAGAEDREAVVRLLDEGFADDPVSNWVFPDKDHLRRSHGALMGAFLEISLAEGHTDLAEDGTGCALWTPVPAGAHGDPDDAARFREAVDPGNERVEQIARLTAATHPTDRAHAYLMMIAVASSVRGQGVGAVLIAATLEQCDREGLPAYLEASSARSRGLYERLGFTFLGTPVELPGGPHMYPMWREPRTVTGD</sequence>
<evidence type="ECO:0000313" key="3">
    <source>
        <dbReference type="Proteomes" id="UP000236754"/>
    </source>
</evidence>
<dbReference type="AlphaFoldDB" id="A0A1H6EBN5"/>
<dbReference type="PROSITE" id="PS51186">
    <property type="entry name" value="GNAT"/>
    <property type="match status" value="1"/>
</dbReference>
<keyword evidence="3" id="KW-1185">Reference proteome</keyword>
<dbReference type="OrthoDB" id="7057833at2"/>
<dbReference type="InterPro" id="IPR000182">
    <property type="entry name" value="GNAT_dom"/>
</dbReference>
<dbReference type="Proteomes" id="UP000236754">
    <property type="component" value="Unassembled WGS sequence"/>
</dbReference>
<organism evidence="2 3">
    <name type="scientific">Actinacidiphila yanglinensis</name>
    <dbReference type="NCBI Taxonomy" id="310779"/>
    <lineage>
        <taxon>Bacteria</taxon>
        <taxon>Bacillati</taxon>
        <taxon>Actinomycetota</taxon>
        <taxon>Actinomycetes</taxon>
        <taxon>Kitasatosporales</taxon>
        <taxon>Streptomycetaceae</taxon>
        <taxon>Actinacidiphila</taxon>
    </lineage>
</organism>
<dbReference type="Gene3D" id="3.40.630.30">
    <property type="match status" value="1"/>
</dbReference>
<proteinExistence type="predicted"/>
<dbReference type="InterPro" id="IPR052523">
    <property type="entry name" value="Trichothecene_AcTrans"/>
</dbReference>
<gene>
    <name evidence="2" type="ORF">SAMN05216223_13235</name>
</gene>
<protein>
    <submittedName>
        <fullName evidence="2">Acetyltransferase (GNAT) family protein</fullName>
    </submittedName>
</protein>
<dbReference type="CDD" id="cd04301">
    <property type="entry name" value="NAT_SF"/>
    <property type="match status" value="1"/>
</dbReference>
<reference evidence="2 3" key="1">
    <citation type="submission" date="2016-10" db="EMBL/GenBank/DDBJ databases">
        <authorList>
            <person name="de Groot N.N."/>
        </authorList>
    </citation>
    <scope>NUCLEOTIDE SEQUENCE [LARGE SCALE GENOMIC DNA]</scope>
    <source>
        <strain evidence="2 3">CGMCC 4.2023</strain>
    </source>
</reference>
<dbReference type="SUPFAM" id="SSF55729">
    <property type="entry name" value="Acyl-CoA N-acyltransferases (Nat)"/>
    <property type="match status" value="1"/>
</dbReference>
<feature type="domain" description="N-acetyltransferase" evidence="1">
    <location>
        <begin position="3"/>
        <end position="195"/>
    </location>
</feature>